<proteinExistence type="predicted"/>
<dbReference type="EMBL" id="JASBWV010000012">
    <property type="protein sequence ID" value="KAJ9123539.1"/>
    <property type="molecule type" value="Genomic_DNA"/>
</dbReference>
<organism evidence="1 2">
    <name type="scientific">Naganishia onofrii</name>
    <dbReference type="NCBI Taxonomy" id="1851511"/>
    <lineage>
        <taxon>Eukaryota</taxon>
        <taxon>Fungi</taxon>
        <taxon>Dikarya</taxon>
        <taxon>Basidiomycota</taxon>
        <taxon>Agaricomycotina</taxon>
        <taxon>Tremellomycetes</taxon>
        <taxon>Filobasidiales</taxon>
        <taxon>Filobasidiaceae</taxon>
        <taxon>Naganishia</taxon>
    </lineage>
</organism>
<reference evidence="1" key="1">
    <citation type="submission" date="2023-04" db="EMBL/GenBank/DDBJ databases">
        <title>Draft Genome sequencing of Naganishia species isolated from polar environments using Oxford Nanopore Technology.</title>
        <authorList>
            <person name="Leo P."/>
            <person name="Venkateswaran K."/>
        </authorList>
    </citation>
    <scope>NUCLEOTIDE SEQUENCE</scope>
    <source>
        <strain evidence="1">DBVPG 5303</strain>
    </source>
</reference>
<name>A0ACC2XJJ1_9TREE</name>
<protein>
    <submittedName>
        <fullName evidence="1">Uncharacterized protein</fullName>
    </submittedName>
</protein>
<evidence type="ECO:0000313" key="2">
    <source>
        <dbReference type="Proteomes" id="UP001234202"/>
    </source>
</evidence>
<evidence type="ECO:0000313" key="1">
    <source>
        <dbReference type="EMBL" id="KAJ9123539.1"/>
    </source>
</evidence>
<keyword evidence="2" id="KW-1185">Reference proteome</keyword>
<gene>
    <name evidence="1" type="ORF">QFC24_003754</name>
</gene>
<sequence>MHQPNVWRAIFKAFLATALFRITTSAYERYWEGRRLWSQIIINARTMARLIWVHCPDTMVAELPEGGWVSKQAEEEDRKQAVKEKRRAIELCLAFAVAAKHYLRGEEGILIGKHVFIPFSFYEDLYPLVKFLPSYNLPSGIPPPDQAYNDQNHSVEHLRSRSATPAGGGRDRVADTPMSQSPVSTLRKMTLQGVTPTSSVAGFAGMHKALTASAIGDSSYSLHYNQPFSQPKLRPARCPPRHHWSEAVPIRYLPFAKHKRMERRSKQALYADSSSFLDVAEAQGDPQHGSQTANIPLEITMYMASHFLEERSPSSHSDAIIRHLVLLYRGSATSKHVRSC</sequence>
<accession>A0ACC2XJJ1</accession>
<dbReference type="Proteomes" id="UP001234202">
    <property type="component" value="Unassembled WGS sequence"/>
</dbReference>
<comment type="caution">
    <text evidence="1">The sequence shown here is derived from an EMBL/GenBank/DDBJ whole genome shotgun (WGS) entry which is preliminary data.</text>
</comment>